<proteinExistence type="predicted"/>
<evidence type="ECO:0000313" key="4">
    <source>
        <dbReference type="EMBL" id="RKO92406.1"/>
    </source>
</evidence>
<dbReference type="SUPFAM" id="SSF52540">
    <property type="entry name" value="P-loop containing nucleoside triphosphate hydrolases"/>
    <property type="match status" value="1"/>
</dbReference>
<feature type="region of interest" description="Disordered" evidence="1">
    <location>
        <begin position="1"/>
        <end position="40"/>
    </location>
</feature>
<evidence type="ECO:0000259" key="3">
    <source>
        <dbReference type="Pfam" id="PF21516"/>
    </source>
</evidence>
<dbReference type="AlphaFoldDB" id="A0A4P9WNR6"/>
<dbReference type="Pfam" id="PF21516">
    <property type="entry name" value="YqeH-like_C"/>
    <property type="match status" value="1"/>
</dbReference>
<organism evidence="4 5">
    <name type="scientific">Blyttiomyces helicus</name>
    <dbReference type="NCBI Taxonomy" id="388810"/>
    <lineage>
        <taxon>Eukaryota</taxon>
        <taxon>Fungi</taxon>
        <taxon>Fungi incertae sedis</taxon>
        <taxon>Chytridiomycota</taxon>
        <taxon>Chytridiomycota incertae sedis</taxon>
        <taxon>Chytridiomycetes</taxon>
        <taxon>Chytridiomycetes incertae sedis</taxon>
        <taxon>Blyttiomyces</taxon>
    </lineage>
</organism>
<reference evidence="5" key="1">
    <citation type="journal article" date="2018" name="Nat. Microbiol.">
        <title>Leveraging single-cell genomics to expand the fungal tree of life.</title>
        <authorList>
            <person name="Ahrendt S.R."/>
            <person name="Quandt C.A."/>
            <person name="Ciobanu D."/>
            <person name="Clum A."/>
            <person name="Salamov A."/>
            <person name="Andreopoulos B."/>
            <person name="Cheng J.F."/>
            <person name="Woyke T."/>
            <person name="Pelin A."/>
            <person name="Henrissat B."/>
            <person name="Reynolds N.K."/>
            <person name="Benny G.L."/>
            <person name="Smith M.E."/>
            <person name="James T.Y."/>
            <person name="Grigoriev I.V."/>
        </authorList>
    </citation>
    <scope>NUCLEOTIDE SEQUENCE [LARGE SCALE GENOMIC DNA]</scope>
</reference>
<dbReference type="InterPro" id="IPR027417">
    <property type="entry name" value="P-loop_NTPase"/>
</dbReference>
<feature type="domain" description="G" evidence="2">
    <location>
        <begin position="189"/>
        <end position="279"/>
    </location>
</feature>
<dbReference type="Gene3D" id="3.40.50.300">
    <property type="entry name" value="P-loop containing nucleotide triphosphate hydrolases"/>
    <property type="match status" value="1"/>
</dbReference>
<feature type="compositionally biased region" description="Basic and acidic residues" evidence="1">
    <location>
        <begin position="518"/>
        <end position="532"/>
    </location>
</feature>
<keyword evidence="5" id="KW-1185">Reference proteome</keyword>
<dbReference type="PANTHER" id="PTHR46406:SF1">
    <property type="entry name" value="NITRIC OXIDE-ASSOCIATED PROTEIN 1"/>
    <property type="match status" value="1"/>
</dbReference>
<dbReference type="GO" id="GO:0016787">
    <property type="term" value="F:hydrolase activity"/>
    <property type="evidence" value="ECO:0007669"/>
    <property type="project" value="UniProtKB-KW"/>
</dbReference>
<feature type="non-terminal residue" evidence="4">
    <location>
        <position position="1"/>
    </location>
</feature>
<feature type="compositionally biased region" description="Low complexity" evidence="1">
    <location>
        <begin position="28"/>
        <end position="39"/>
    </location>
</feature>
<evidence type="ECO:0000259" key="2">
    <source>
        <dbReference type="Pfam" id="PF01926"/>
    </source>
</evidence>
<dbReference type="InterPro" id="IPR048422">
    <property type="entry name" value="NOA1/YqeH-like_C"/>
</dbReference>
<feature type="region of interest" description="Disordered" evidence="1">
    <location>
        <begin position="502"/>
        <end position="532"/>
    </location>
</feature>
<keyword evidence="4" id="KW-0378">Hydrolase</keyword>
<dbReference type="GO" id="GO:0005525">
    <property type="term" value="F:GTP binding"/>
    <property type="evidence" value="ECO:0007669"/>
    <property type="project" value="InterPro"/>
</dbReference>
<dbReference type="InterPro" id="IPR052807">
    <property type="entry name" value="Mito_transl_resp_regulator"/>
</dbReference>
<accession>A0A4P9WNR6</accession>
<dbReference type="Proteomes" id="UP000269721">
    <property type="component" value="Unassembled WGS sequence"/>
</dbReference>
<evidence type="ECO:0000256" key="1">
    <source>
        <dbReference type="SAM" id="MobiDB-lite"/>
    </source>
</evidence>
<dbReference type="EMBL" id="KZ994651">
    <property type="protein sequence ID" value="RKO92406.1"/>
    <property type="molecule type" value="Genomic_DNA"/>
</dbReference>
<gene>
    <name evidence="4" type="ORF">BDK51DRAFT_16814</name>
</gene>
<dbReference type="PANTHER" id="PTHR46406">
    <property type="entry name" value="NITRIC OXIDE-ASSOCIATED PROTEIN 1"/>
    <property type="match status" value="1"/>
</dbReference>
<name>A0A4P9WNR6_9FUNG</name>
<feature type="domain" description="NOA1/YqeH-like C-terminal" evidence="3">
    <location>
        <begin position="328"/>
        <end position="430"/>
    </location>
</feature>
<dbReference type="InterPro" id="IPR006073">
    <property type="entry name" value="GTP-bd"/>
</dbReference>
<dbReference type="OrthoDB" id="1696305at2759"/>
<sequence>PSQPSGCGASFQYSHPERAGYLPPPTATSPSPTDPASLPMDALTPAEVKKILRESGPSICRRCHNLSMNKAPGTTRTFPDPNKAFSSVRIRPDGLFIVIVDVSDFPGSFVRNMDTIIGTGKRMILVANKSDALPDWPKRPVVGAWLRAETAKMGYKKWVDVIVTSAMTGVGLGRLVEVMRSARGRGETVYLVGCANVGKSALLAALQKKGGVTTPVKLTTSIHPGTTAGMIAVPFEKLGDLMLDREDEDPDFPRPLVLPPPDLTGQIIDTPGIFNPDQVTHLLNDAELRLVLPKRDLKPHQYHVNPGRSILVGGLFRLDHISGDPLVITTYCGPFLPIHKCRTDKADNLRTAHLGLSKRLLTPPLGANRAARFPPLRVVLETLIVGPSGPNVPELTLPGVGWMTFTGKFERAEIKVYAPGETRVFLRGSLMDFAKKIMDGKALVKERVAKEKEAKRSSRVEADILARRARTRVRALARAGAGAGAGAPAVAGEGAVAVAVAGEGEGPGAGEGAGEGAGAREGEGGKEVKCVV</sequence>
<feature type="compositionally biased region" description="Gly residues" evidence="1">
    <location>
        <begin position="503"/>
        <end position="517"/>
    </location>
</feature>
<protein>
    <submittedName>
        <fullName evidence="4">P-loop containing nucleoside triphosphate hydrolase protein</fullName>
    </submittedName>
</protein>
<dbReference type="Pfam" id="PF01926">
    <property type="entry name" value="MMR_HSR1"/>
    <property type="match status" value="1"/>
</dbReference>
<evidence type="ECO:0000313" key="5">
    <source>
        <dbReference type="Proteomes" id="UP000269721"/>
    </source>
</evidence>